<organism evidence="3 4">
    <name type="scientific">Ceratosolen solmsi marchali</name>
    <dbReference type="NCBI Taxonomy" id="326594"/>
    <lineage>
        <taxon>Eukaryota</taxon>
        <taxon>Metazoa</taxon>
        <taxon>Ecdysozoa</taxon>
        <taxon>Arthropoda</taxon>
        <taxon>Hexapoda</taxon>
        <taxon>Insecta</taxon>
        <taxon>Pterygota</taxon>
        <taxon>Neoptera</taxon>
        <taxon>Endopterygota</taxon>
        <taxon>Hymenoptera</taxon>
        <taxon>Apocrita</taxon>
        <taxon>Proctotrupomorpha</taxon>
        <taxon>Chalcidoidea</taxon>
        <taxon>Agaonidae</taxon>
        <taxon>Agaoninae</taxon>
        <taxon>Ceratosolen</taxon>
    </lineage>
</organism>
<dbReference type="InterPro" id="IPR041588">
    <property type="entry name" value="Integrase_H2C2"/>
</dbReference>
<protein>
    <submittedName>
        <fullName evidence="4">Uncharacterized protein LOC105366308</fullName>
    </submittedName>
</protein>
<sequence>MAAVTYLVAHNSNGPSTTLVCAKTKVAPLKRVTIPKLELVAALLLAKLMQYVKRTIIIQTKAIYLWTDSHVTLAWLTTHASRWKDFVRNRVIQIQELTADAHCKHIPGTSNPAYSASRTSNQLINHPLWWTGPPCLHNPELWPKQPMQDANHCIPEARPNIALPTDTQQSKQQWHLVHKYSDLNKFLRITSLCFKFIEQARVQESARSYNPITRAEREKQLLSGHAFNRLTAFIDAQGIIRVGGRLQRALLPEETKHPAILPRHSPFTTLVIAHAHLRAIHGGTELTLHYLHQNYWIIGGRDPVKSYVLRYSICTRQRGIRANQLMGQLPLSRVTPSRPFTHTGVDYAGPLTITTWNGRGDKTQKAWISVFVCFATSAVHIKVVSDYMTDGFTAAFQRFAACRGNPNTLCSDRGTTFNSAEKTLKELFLHKSKQQQRIEKLRPMTTSNGSSIPPQHHTWEENGKQWQSLLNSTYGERSEKRL</sequence>
<dbReference type="SUPFAM" id="SSF53098">
    <property type="entry name" value="Ribonuclease H-like"/>
    <property type="match status" value="1"/>
</dbReference>
<dbReference type="InterPro" id="IPR008042">
    <property type="entry name" value="Retrotrans_Pao"/>
</dbReference>
<evidence type="ECO:0000256" key="1">
    <source>
        <dbReference type="SAM" id="MobiDB-lite"/>
    </source>
</evidence>
<dbReference type="Pfam" id="PF17921">
    <property type="entry name" value="Integrase_H2C2"/>
    <property type="match status" value="1"/>
</dbReference>
<dbReference type="Gene3D" id="1.10.340.70">
    <property type="match status" value="1"/>
</dbReference>
<dbReference type="RefSeq" id="XP_011503016.1">
    <property type="nucleotide sequence ID" value="XM_011504714.1"/>
</dbReference>
<feature type="domain" description="Integrase zinc-binding" evidence="2">
    <location>
        <begin position="268"/>
        <end position="317"/>
    </location>
</feature>
<feature type="compositionally biased region" description="Polar residues" evidence="1">
    <location>
        <begin position="444"/>
        <end position="453"/>
    </location>
</feature>
<dbReference type="InterPro" id="IPR012337">
    <property type="entry name" value="RNaseH-like_sf"/>
</dbReference>
<dbReference type="Proteomes" id="UP000695007">
    <property type="component" value="Unplaced"/>
</dbReference>
<accession>A0AAJ6YRU0</accession>
<dbReference type="Pfam" id="PF05380">
    <property type="entry name" value="Peptidase_A17"/>
    <property type="match status" value="1"/>
</dbReference>
<gene>
    <name evidence="4" type="primary">LOC105366308</name>
</gene>
<dbReference type="AlphaFoldDB" id="A0AAJ6YRU0"/>
<feature type="region of interest" description="Disordered" evidence="1">
    <location>
        <begin position="442"/>
        <end position="462"/>
    </location>
</feature>
<dbReference type="PANTHER" id="PTHR47331">
    <property type="entry name" value="PHD-TYPE DOMAIN-CONTAINING PROTEIN"/>
    <property type="match status" value="1"/>
</dbReference>
<evidence type="ECO:0000259" key="2">
    <source>
        <dbReference type="Pfam" id="PF17921"/>
    </source>
</evidence>
<keyword evidence="3" id="KW-1185">Reference proteome</keyword>
<dbReference type="GeneID" id="105366308"/>
<dbReference type="Gene3D" id="3.30.420.10">
    <property type="entry name" value="Ribonuclease H-like superfamily/Ribonuclease H"/>
    <property type="match status" value="1"/>
</dbReference>
<evidence type="ECO:0000313" key="4">
    <source>
        <dbReference type="RefSeq" id="XP_011503016.1"/>
    </source>
</evidence>
<proteinExistence type="predicted"/>
<dbReference type="KEGG" id="csol:105366308"/>
<reference evidence="4" key="1">
    <citation type="submission" date="2025-08" db="UniProtKB">
        <authorList>
            <consortium name="RefSeq"/>
        </authorList>
    </citation>
    <scope>IDENTIFICATION</scope>
</reference>
<evidence type="ECO:0000313" key="3">
    <source>
        <dbReference type="Proteomes" id="UP000695007"/>
    </source>
</evidence>
<name>A0AAJ6YRU0_9HYME</name>
<dbReference type="InterPro" id="IPR036397">
    <property type="entry name" value="RNaseH_sf"/>
</dbReference>
<dbReference type="GO" id="GO:0003676">
    <property type="term" value="F:nucleic acid binding"/>
    <property type="evidence" value="ECO:0007669"/>
    <property type="project" value="InterPro"/>
</dbReference>